<feature type="transmembrane region" description="Helical" evidence="1">
    <location>
        <begin position="42"/>
        <end position="64"/>
    </location>
</feature>
<protein>
    <submittedName>
        <fullName evidence="3">Uncharacterized protein</fullName>
    </submittedName>
</protein>
<dbReference type="EMBL" id="CP031311">
    <property type="protein sequence ID" value="QCC46605.1"/>
    <property type="molecule type" value="Genomic_DNA"/>
</dbReference>
<evidence type="ECO:0000313" key="2">
    <source>
        <dbReference type="EMBL" id="QCC46605.1"/>
    </source>
</evidence>
<reference evidence="3 4" key="1">
    <citation type="submission" date="2016-10" db="EMBL/GenBank/DDBJ databases">
        <authorList>
            <person name="de Groot N.N."/>
        </authorList>
    </citation>
    <scope>NUCLEOTIDE SEQUENCE [LARGE SCALE GENOMIC DNA]</scope>
    <source>
        <strain evidence="3 4">CGMCC 1.10331</strain>
    </source>
</reference>
<sequence>MSVGQFREILDSWLLPIEIALAALTFYFVPRLDFVERLRIPFLSEMMIMLLTATVAFLIVIGLMETLAGRRMLK</sequence>
<keyword evidence="1" id="KW-1133">Transmembrane helix</keyword>
<evidence type="ECO:0000313" key="5">
    <source>
        <dbReference type="Proteomes" id="UP000296733"/>
    </source>
</evidence>
<dbReference type="EMBL" id="FNVN01000001">
    <property type="protein sequence ID" value="SEF91266.1"/>
    <property type="molecule type" value="Genomic_DNA"/>
</dbReference>
<dbReference type="Proteomes" id="UP000296733">
    <property type="component" value="Chromosome"/>
</dbReference>
<evidence type="ECO:0000313" key="3">
    <source>
        <dbReference type="EMBL" id="SEF91266.1"/>
    </source>
</evidence>
<reference evidence="2 5" key="2">
    <citation type="journal article" date="2019" name="Nat. Commun.">
        <title>A new type of DNA phosphorothioation-based antiviral system in archaea.</title>
        <authorList>
            <person name="Xiong L."/>
            <person name="Liu S."/>
            <person name="Chen S."/>
            <person name="Xiao Y."/>
            <person name="Zhu B."/>
            <person name="Gao Y."/>
            <person name="Zhang Y."/>
            <person name="Chen B."/>
            <person name="Luo J."/>
            <person name="Deng Z."/>
            <person name="Chen X."/>
            <person name="Wang L."/>
            <person name="Chen S."/>
        </authorList>
    </citation>
    <scope>NUCLEOTIDE SEQUENCE [LARGE SCALE GENOMIC DNA]</scope>
    <source>
        <strain evidence="2 5">CGMCC 1.10331</strain>
    </source>
</reference>
<evidence type="ECO:0000256" key="1">
    <source>
        <dbReference type="SAM" id="Phobius"/>
    </source>
</evidence>
<dbReference type="AlphaFoldDB" id="A0A1H5VWA1"/>
<name>A0A1H5VWA1_9EURY</name>
<gene>
    <name evidence="2" type="ORF">DV707_02355</name>
    <name evidence="3" type="ORF">SAMN04488133_1084</name>
</gene>
<proteinExistence type="predicted"/>
<evidence type="ECO:0000313" key="4">
    <source>
        <dbReference type="Proteomes" id="UP000236740"/>
    </source>
</evidence>
<keyword evidence="1" id="KW-0812">Transmembrane</keyword>
<dbReference type="KEGG" id="hlm:DV707_02355"/>
<dbReference type="Proteomes" id="UP000236740">
    <property type="component" value="Unassembled WGS sequence"/>
</dbReference>
<keyword evidence="4" id="KW-1185">Reference proteome</keyword>
<keyword evidence="1" id="KW-0472">Membrane</keyword>
<accession>A0A1H5VWA1</accession>
<feature type="transmembrane region" description="Helical" evidence="1">
    <location>
        <begin position="12"/>
        <end position="30"/>
    </location>
</feature>
<organism evidence="3 4">
    <name type="scientific">Halobellus limi</name>
    <dbReference type="NCBI Taxonomy" id="699433"/>
    <lineage>
        <taxon>Archaea</taxon>
        <taxon>Methanobacteriati</taxon>
        <taxon>Methanobacteriota</taxon>
        <taxon>Stenosarchaea group</taxon>
        <taxon>Halobacteria</taxon>
        <taxon>Halobacteriales</taxon>
        <taxon>Haloferacaceae</taxon>
        <taxon>Halobellus</taxon>
    </lineage>
</organism>